<dbReference type="Proteomes" id="UP001217838">
    <property type="component" value="Unassembled WGS sequence"/>
</dbReference>
<evidence type="ECO:0008006" key="3">
    <source>
        <dbReference type="Google" id="ProtNLM"/>
    </source>
</evidence>
<reference evidence="1 2" key="1">
    <citation type="submission" date="2022-11" db="EMBL/GenBank/DDBJ databases">
        <title>Minimal conservation of predation-associated metabolite biosynthetic gene clusters underscores biosynthetic potential of Myxococcota including descriptions for ten novel species: Archangium lansinium sp. nov., Myxococcus landrumus sp. nov., Nannocystis bai.</title>
        <authorList>
            <person name="Ahearne A."/>
            <person name="Stevens C."/>
            <person name="Dowd S."/>
        </authorList>
    </citation>
    <scope>NUCLEOTIDE SEQUENCE [LARGE SCALE GENOMIC DNA]</scope>
    <source>
        <strain evidence="1 2">NCELM</strain>
    </source>
</reference>
<dbReference type="RefSeq" id="WP_272008554.1">
    <property type="nucleotide sequence ID" value="NZ_JAQNDN010000024.1"/>
</dbReference>
<sequence>MRRPLLLFAAALCACAPSQRRLLAGRHYPEAFAGVREGDLDGGAVLAQLAVDLEPALHLQAVPAAELRAQLPGNPLDLDDVVLVRAIHDSHQVTLPNYRVTLEPRRDGRPLAPVDTSIAALARRTREALPETRTVAHAAEPRYVLELKTRFPLLELFGRVTLSMATLGGVPLLRNVGTPAYTEVIEPGADDYARVSPGAEALRRWIAAPYCDGPGERCRQWLLWPRSEGPLEIVVLVRPDSLSSAELIYRLPLPEGPLEDAVRARFGADMQPLAALARAAGTTPQVRYSLTNPLRWDGTFDPKNARALCRTVRGTFRRPGLLGRPGLVFTINASDRAIDHERAPLTLRDALLACGAAPEQIEVVPWSETLIHLSVRHDLAAVP</sequence>
<proteinExistence type="predicted"/>
<keyword evidence="2" id="KW-1185">Reference proteome</keyword>
<accession>A0ABT5BJN5</accession>
<dbReference type="EMBL" id="JAQNDN010000024">
    <property type="protein sequence ID" value="MDC0674374.1"/>
    <property type="molecule type" value="Genomic_DNA"/>
</dbReference>
<protein>
    <recommendedName>
        <fullName evidence="3">Lipoprotein</fullName>
    </recommendedName>
</protein>
<evidence type="ECO:0000313" key="2">
    <source>
        <dbReference type="Proteomes" id="UP001217838"/>
    </source>
</evidence>
<comment type="caution">
    <text evidence="1">The sequence shown here is derived from an EMBL/GenBank/DDBJ whole genome shotgun (WGS) entry which is preliminary data.</text>
</comment>
<evidence type="ECO:0000313" key="1">
    <source>
        <dbReference type="EMBL" id="MDC0674374.1"/>
    </source>
</evidence>
<gene>
    <name evidence="1" type="ORF">POL58_41885</name>
</gene>
<dbReference type="PROSITE" id="PS51257">
    <property type="entry name" value="PROKAR_LIPOPROTEIN"/>
    <property type="match status" value="1"/>
</dbReference>
<name>A0ABT5BJN5_9BACT</name>
<organism evidence="1 2">
    <name type="scientific">Nannocystis radixulma</name>
    <dbReference type="NCBI Taxonomy" id="2995305"/>
    <lineage>
        <taxon>Bacteria</taxon>
        <taxon>Pseudomonadati</taxon>
        <taxon>Myxococcota</taxon>
        <taxon>Polyangia</taxon>
        <taxon>Nannocystales</taxon>
        <taxon>Nannocystaceae</taxon>
        <taxon>Nannocystis</taxon>
    </lineage>
</organism>